<keyword evidence="3" id="KW-1185">Reference proteome</keyword>
<feature type="region of interest" description="Disordered" evidence="1">
    <location>
        <begin position="1"/>
        <end position="21"/>
    </location>
</feature>
<feature type="compositionally biased region" description="Basic and acidic residues" evidence="1">
    <location>
        <begin position="1"/>
        <end position="17"/>
    </location>
</feature>
<reference evidence="2 3" key="1">
    <citation type="journal article" date="2019" name="Int. J. Syst. Evol. Microbiol.">
        <title>The Global Catalogue of Microorganisms (GCM) 10K type strain sequencing project: providing services to taxonomists for standard genome sequencing and annotation.</title>
        <authorList>
            <consortium name="The Broad Institute Genomics Platform"/>
            <consortium name="The Broad Institute Genome Sequencing Center for Infectious Disease"/>
            <person name="Wu L."/>
            <person name="Ma J."/>
        </authorList>
    </citation>
    <scope>NUCLEOTIDE SEQUENCE [LARGE SCALE GENOMIC DNA]</scope>
    <source>
        <strain evidence="2 3">JCM 13249</strain>
    </source>
</reference>
<dbReference type="EMBL" id="BAAALS010000038">
    <property type="protein sequence ID" value="GAA1774219.1"/>
    <property type="molecule type" value="Genomic_DNA"/>
</dbReference>
<name>A0ABN2L680_9ACTN</name>
<accession>A0ABN2L680</accession>
<gene>
    <name evidence="2" type="ORF">GCM10009681_52170</name>
</gene>
<proteinExistence type="predicted"/>
<dbReference type="Proteomes" id="UP001500655">
    <property type="component" value="Unassembled WGS sequence"/>
</dbReference>
<organism evidence="2 3">
    <name type="scientific">Luedemannella helvata</name>
    <dbReference type="NCBI Taxonomy" id="349315"/>
    <lineage>
        <taxon>Bacteria</taxon>
        <taxon>Bacillati</taxon>
        <taxon>Actinomycetota</taxon>
        <taxon>Actinomycetes</taxon>
        <taxon>Micromonosporales</taxon>
        <taxon>Micromonosporaceae</taxon>
        <taxon>Luedemannella</taxon>
    </lineage>
</organism>
<sequence length="73" mass="8070">MATDTWAERGQPDRFRDPSGIYSFGLERNGLTRDCGSTRHCPTAGNKDQHPAVPPAQMRYARPVTAQLRQLGG</sequence>
<protein>
    <submittedName>
        <fullName evidence="2">Uncharacterized protein</fullName>
    </submittedName>
</protein>
<evidence type="ECO:0000313" key="3">
    <source>
        <dbReference type="Proteomes" id="UP001500655"/>
    </source>
</evidence>
<evidence type="ECO:0000256" key="1">
    <source>
        <dbReference type="SAM" id="MobiDB-lite"/>
    </source>
</evidence>
<comment type="caution">
    <text evidence="2">The sequence shown here is derived from an EMBL/GenBank/DDBJ whole genome shotgun (WGS) entry which is preliminary data.</text>
</comment>
<evidence type="ECO:0000313" key="2">
    <source>
        <dbReference type="EMBL" id="GAA1774219.1"/>
    </source>
</evidence>